<dbReference type="PANTHER" id="PTHR19969">
    <property type="entry name" value="SH2-SH3 ADAPTOR PROTEIN-RELATED"/>
    <property type="match status" value="1"/>
</dbReference>
<evidence type="ECO:0000313" key="7">
    <source>
        <dbReference type="Ensembl" id="ENSCINP00000032508.1"/>
    </source>
</evidence>
<dbReference type="InterPro" id="IPR001452">
    <property type="entry name" value="SH3_domain"/>
</dbReference>
<dbReference type="Pfam" id="PF07653">
    <property type="entry name" value="SH3_2"/>
    <property type="match status" value="1"/>
</dbReference>
<dbReference type="GeneTree" id="ENSGT00820000127055"/>
<dbReference type="GO" id="GO:0016477">
    <property type="term" value="P:cell migration"/>
    <property type="evidence" value="ECO:0000318"/>
    <property type="project" value="GO_Central"/>
</dbReference>
<dbReference type="GO" id="GO:0005737">
    <property type="term" value="C:cytoplasm"/>
    <property type="evidence" value="ECO:0000318"/>
    <property type="project" value="GO_Central"/>
</dbReference>
<dbReference type="SMART" id="SM00252">
    <property type="entry name" value="SH2"/>
    <property type="match status" value="1"/>
</dbReference>
<reference evidence="8" key="1">
    <citation type="journal article" date="2002" name="Science">
        <title>The draft genome of Ciona intestinalis: insights into chordate and vertebrate origins.</title>
        <authorList>
            <person name="Dehal P."/>
            <person name="Satou Y."/>
            <person name="Campbell R.K."/>
            <person name="Chapman J."/>
            <person name="Degnan B."/>
            <person name="De Tomaso A."/>
            <person name="Davidson B."/>
            <person name="Di Gregorio A."/>
            <person name="Gelpke M."/>
            <person name="Goodstein D.M."/>
            <person name="Harafuji N."/>
            <person name="Hastings K.E."/>
            <person name="Ho I."/>
            <person name="Hotta K."/>
            <person name="Huang W."/>
            <person name="Kawashima T."/>
            <person name="Lemaire P."/>
            <person name="Martinez D."/>
            <person name="Meinertzhagen I.A."/>
            <person name="Necula S."/>
            <person name="Nonaka M."/>
            <person name="Putnam N."/>
            <person name="Rash S."/>
            <person name="Saiga H."/>
            <person name="Satake M."/>
            <person name="Terry A."/>
            <person name="Yamada L."/>
            <person name="Wang H.G."/>
            <person name="Awazu S."/>
            <person name="Azumi K."/>
            <person name="Boore J."/>
            <person name="Branno M."/>
            <person name="Chin-Bow S."/>
            <person name="DeSantis R."/>
            <person name="Doyle S."/>
            <person name="Francino P."/>
            <person name="Keys D.N."/>
            <person name="Haga S."/>
            <person name="Hayashi H."/>
            <person name="Hino K."/>
            <person name="Imai K.S."/>
            <person name="Inaba K."/>
            <person name="Kano S."/>
            <person name="Kobayashi K."/>
            <person name="Kobayashi M."/>
            <person name="Lee B.I."/>
            <person name="Makabe K.W."/>
            <person name="Manohar C."/>
            <person name="Matassi G."/>
            <person name="Medina M."/>
            <person name="Mochizuki Y."/>
            <person name="Mount S."/>
            <person name="Morishita T."/>
            <person name="Miura S."/>
            <person name="Nakayama A."/>
            <person name="Nishizaka S."/>
            <person name="Nomoto H."/>
            <person name="Ohta F."/>
            <person name="Oishi K."/>
            <person name="Rigoutsos I."/>
            <person name="Sano M."/>
            <person name="Sasaki A."/>
            <person name="Sasakura Y."/>
            <person name="Shoguchi E."/>
            <person name="Shin-i T."/>
            <person name="Spagnuolo A."/>
            <person name="Stainier D."/>
            <person name="Suzuki M.M."/>
            <person name="Tassy O."/>
            <person name="Takatori N."/>
            <person name="Tokuoka M."/>
            <person name="Yagi K."/>
            <person name="Yoshizaki F."/>
            <person name="Wada S."/>
            <person name="Zhang C."/>
            <person name="Hyatt P.D."/>
            <person name="Larimer F."/>
            <person name="Detter C."/>
            <person name="Doggett N."/>
            <person name="Glavina T."/>
            <person name="Hawkins T."/>
            <person name="Richardson P."/>
            <person name="Lucas S."/>
            <person name="Kohara Y."/>
            <person name="Levine M."/>
            <person name="Satoh N."/>
            <person name="Rokhsar D.S."/>
        </authorList>
    </citation>
    <scope>NUCLEOTIDE SEQUENCE [LARGE SCALE GENOMIC DNA]</scope>
</reference>
<dbReference type="Gene3D" id="2.30.30.40">
    <property type="entry name" value="SH3 Domains"/>
    <property type="match status" value="2"/>
</dbReference>
<feature type="domain" description="SH3" evidence="6">
    <location>
        <begin position="125"/>
        <end position="185"/>
    </location>
</feature>
<dbReference type="InterPro" id="IPR051184">
    <property type="entry name" value="Tyrosine-phos_adapter"/>
</dbReference>
<dbReference type="STRING" id="7719.ENSCINP00000032508"/>
<evidence type="ECO:0000256" key="2">
    <source>
        <dbReference type="ARBA" id="ARBA00022999"/>
    </source>
</evidence>
<evidence type="ECO:0000256" key="1">
    <source>
        <dbReference type="ARBA" id="ARBA00022443"/>
    </source>
</evidence>
<dbReference type="GO" id="GO:0030971">
    <property type="term" value="F:receptor tyrosine kinase binding"/>
    <property type="evidence" value="ECO:0000318"/>
    <property type="project" value="GO_Central"/>
</dbReference>
<dbReference type="GO" id="GO:0035591">
    <property type="term" value="F:signaling adaptor activity"/>
    <property type="evidence" value="ECO:0000318"/>
    <property type="project" value="GO_Central"/>
</dbReference>
<dbReference type="SMART" id="SM00326">
    <property type="entry name" value="SH3"/>
    <property type="match status" value="2"/>
</dbReference>
<sequence>MSVLRSSSMQQQIWYFGSLERIVAEQILQPTSEGTFLVRNSKSILGDFVLSVKQKEEVIHYIIRREHSKLVLKNHVFLSMVTLLEHYKTHFVGEGRLIKPMNKFNYPTKPSLPPPLPRRDMATMRLPFLVRVSADFVAKNGNQLSCVCNEELEVFEIIDKHWWRARNGLGKMGRVPSTCVEFLTSKVVMEHEEKGKKRKISNFISKKFKSLNTANETMQPHNKYGNPSIRQPIYAKVVKKLKPKPNDRISLQLKVGDIVTIIKIYPNNIMEGIVNTKQGKFPAGHVKVIEEPIEESEEESS</sequence>
<keyword evidence="8" id="KW-1185">Reference proteome</keyword>
<dbReference type="SUPFAM" id="SSF55550">
    <property type="entry name" value="SH2 domain"/>
    <property type="match status" value="1"/>
</dbReference>
<dbReference type="Pfam" id="PF00018">
    <property type="entry name" value="SH3_1"/>
    <property type="match status" value="1"/>
</dbReference>
<dbReference type="InterPro" id="IPR036860">
    <property type="entry name" value="SH2_dom_sf"/>
</dbReference>
<dbReference type="PRINTS" id="PR00401">
    <property type="entry name" value="SH2DOMAIN"/>
</dbReference>
<protein>
    <recommendedName>
        <fullName evidence="9">Adapter molecule Crk</fullName>
    </recommendedName>
</protein>
<keyword evidence="1 4" id="KW-0728">SH3 domain</keyword>
<organism evidence="7 8">
    <name type="scientific">Ciona intestinalis</name>
    <name type="common">Transparent sea squirt</name>
    <name type="synonym">Ascidia intestinalis</name>
    <dbReference type="NCBI Taxonomy" id="7719"/>
    <lineage>
        <taxon>Eukaryota</taxon>
        <taxon>Metazoa</taxon>
        <taxon>Chordata</taxon>
        <taxon>Tunicata</taxon>
        <taxon>Ascidiacea</taxon>
        <taxon>Phlebobranchia</taxon>
        <taxon>Cionidae</taxon>
        <taxon>Ciona</taxon>
    </lineage>
</organism>
<dbReference type="PROSITE" id="PS50001">
    <property type="entry name" value="SH2"/>
    <property type="match status" value="1"/>
</dbReference>
<dbReference type="InterPro" id="IPR036028">
    <property type="entry name" value="SH3-like_dom_sf"/>
</dbReference>
<dbReference type="PANTHER" id="PTHR19969:SF8">
    <property type="entry name" value="ADAPTER MOLECULE CRK"/>
    <property type="match status" value="1"/>
</dbReference>
<dbReference type="PROSITE" id="PS50002">
    <property type="entry name" value="SH3"/>
    <property type="match status" value="2"/>
</dbReference>
<evidence type="ECO:0000256" key="4">
    <source>
        <dbReference type="PROSITE-ProRule" id="PRU00192"/>
    </source>
</evidence>
<dbReference type="GO" id="GO:0007167">
    <property type="term" value="P:enzyme-linked receptor protein signaling pathway"/>
    <property type="evidence" value="ECO:0000318"/>
    <property type="project" value="GO_Central"/>
</dbReference>
<dbReference type="EMBL" id="EAAA01000921">
    <property type="status" value="NOT_ANNOTATED_CDS"/>
    <property type="molecule type" value="Genomic_DNA"/>
</dbReference>
<evidence type="ECO:0000256" key="3">
    <source>
        <dbReference type="PROSITE-ProRule" id="PRU00191"/>
    </source>
</evidence>
<feature type="domain" description="SH3" evidence="6">
    <location>
        <begin position="230"/>
        <end position="291"/>
    </location>
</feature>
<evidence type="ECO:0000259" key="6">
    <source>
        <dbReference type="PROSITE" id="PS50002"/>
    </source>
</evidence>
<reference evidence="7" key="3">
    <citation type="submission" date="2025-08" db="UniProtKB">
        <authorList>
            <consortium name="Ensembl"/>
        </authorList>
    </citation>
    <scope>IDENTIFICATION</scope>
</reference>
<dbReference type="Pfam" id="PF00017">
    <property type="entry name" value="SH2"/>
    <property type="match status" value="1"/>
</dbReference>
<dbReference type="AlphaFoldDB" id="H2XS74"/>
<reference evidence="7" key="2">
    <citation type="journal article" date="2008" name="Genome Biol.">
        <title>Improved genome assembly and evidence-based global gene model set for the chordate Ciona intestinalis: new insight into intron and operon populations.</title>
        <authorList>
            <person name="Satou Y."/>
            <person name="Mineta K."/>
            <person name="Ogasawara M."/>
            <person name="Sasakura Y."/>
            <person name="Shoguchi E."/>
            <person name="Ueno K."/>
            <person name="Yamada L."/>
            <person name="Matsumoto J."/>
            <person name="Wasserscheid J."/>
            <person name="Dewar K."/>
            <person name="Wiley G.B."/>
            <person name="Macmil S.L."/>
            <person name="Roe B.A."/>
            <person name="Zeller R.W."/>
            <person name="Hastings K.E."/>
            <person name="Lemaire P."/>
            <person name="Lindquist E."/>
            <person name="Endo T."/>
            <person name="Hotta K."/>
            <person name="Inaba K."/>
        </authorList>
    </citation>
    <scope>NUCLEOTIDE SEQUENCE [LARGE SCALE GENOMIC DNA]</scope>
    <source>
        <strain evidence="7">wild type</strain>
    </source>
</reference>
<evidence type="ECO:0000313" key="8">
    <source>
        <dbReference type="Proteomes" id="UP000008144"/>
    </source>
</evidence>
<accession>H2XS74</accession>
<proteinExistence type="predicted"/>
<dbReference type="Gene3D" id="3.30.505.10">
    <property type="entry name" value="SH2 domain"/>
    <property type="match status" value="1"/>
</dbReference>
<dbReference type="Ensembl" id="ENSCINT00000035683.1">
    <property type="protein sequence ID" value="ENSCINP00000032508.1"/>
    <property type="gene ID" value="ENSCING00000020536.1"/>
</dbReference>
<keyword evidence="2 3" id="KW-0727">SH2 domain</keyword>
<reference evidence="7" key="4">
    <citation type="submission" date="2025-09" db="UniProtKB">
        <authorList>
            <consortium name="Ensembl"/>
        </authorList>
    </citation>
    <scope>IDENTIFICATION</scope>
</reference>
<name>H2XS74_CIOIN</name>
<evidence type="ECO:0000259" key="5">
    <source>
        <dbReference type="PROSITE" id="PS50001"/>
    </source>
</evidence>
<evidence type="ECO:0008006" key="9">
    <source>
        <dbReference type="Google" id="ProtNLM"/>
    </source>
</evidence>
<dbReference type="InterPro" id="IPR000980">
    <property type="entry name" value="SH2"/>
</dbReference>
<dbReference type="SUPFAM" id="SSF50044">
    <property type="entry name" value="SH3-domain"/>
    <property type="match status" value="2"/>
</dbReference>
<dbReference type="Proteomes" id="UP000008144">
    <property type="component" value="Chromosome 12"/>
</dbReference>
<dbReference type="HOGENOM" id="CLU_924247_0_0_1"/>
<feature type="domain" description="SH2" evidence="5">
    <location>
        <begin position="14"/>
        <end position="101"/>
    </location>
</feature>
<dbReference type="InParanoid" id="H2XS74"/>
<dbReference type="CDD" id="cd00173">
    <property type="entry name" value="SH2"/>
    <property type="match status" value="1"/>
</dbReference>